<protein>
    <recommendedName>
        <fullName evidence="4">Primosomal protein</fullName>
    </recommendedName>
</protein>
<dbReference type="RefSeq" id="WP_246286034.1">
    <property type="nucleotide sequence ID" value="NZ_BAABLC010000004.1"/>
</dbReference>
<gene>
    <name evidence="2" type="ORF">BKA02_002798</name>
</gene>
<dbReference type="EMBL" id="JACCBH010000001">
    <property type="protein sequence ID" value="NYD55743.1"/>
    <property type="molecule type" value="Genomic_DNA"/>
</dbReference>
<evidence type="ECO:0008006" key="4">
    <source>
        <dbReference type="Google" id="ProtNLM"/>
    </source>
</evidence>
<dbReference type="Proteomes" id="UP000552045">
    <property type="component" value="Unassembled WGS sequence"/>
</dbReference>
<reference evidence="2 3" key="1">
    <citation type="submission" date="2020-07" db="EMBL/GenBank/DDBJ databases">
        <title>Sequencing the genomes of 1000 actinobacteria strains.</title>
        <authorList>
            <person name="Klenk H.-P."/>
        </authorList>
    </citation>
    <scope>NUCLEOTIDE SEQUENCE [LARGE SCALE GENOMIC DNA]</scope>
    <source>
        <strain evidence="2 3">DSM 22185</strain>
    </source>
</reference>
<organism evidence="2 3">
    <name type="scientific">Microbacterium pseudoresistens</name>
    <dbReference type="NCBI Taxonomy" id="640634"/>
    <lineage>
        <taxon>Bacteria</taxon>
        <taxon>Bacillati</taxon>
        <taxon>Actinomycetota</taxon>
        <taxon>Actinomycetes</taxon>
        <taxon>Micrococcales</taxon>
        <taxon>Microbacteriaceae</taxon>
        <taxon>Microbacterium</taxon>
    </lineage>
</organism>
<dbReference type="AlphaFoldDB" id="A0A7Y9EXJ4"/>
<feature type="compositionally biased region" description="Basic and acidic residues" evidence="1">
    <location>
        <begin position="7"/>
        <end position="177"/>
    </location>
</feature>
<evidence type="ECO:0000313" key="3">
    <source>
        <dbReference type="Proteomes" id="UP000552045"/>
    </source>
</evidence>
<accession>A0A7Y9EXJ4</accession>
<name>A0A7Y9EXJ4_9MICO</name>
<feature type="compositionally biased region" description="Polar residues" evidence="1">
    <location>
        <begin position="394"/>
        <end position="409"/>
    </location>
</feature>
<evidence type="ECO:0000256" key="1">
    <source>
        <dbReference type="SAM" id="MobiDB-lite"/>
    </source>
</evidence>
<comment type="caution">
    <text evidence="2">The sequence shown here is derived from an EMBL/GenBank/DDBJ whole genome shotgun (WGS) entry which is preliminary data.</text>
</comment>
<proteinExistence type="predicted"/>
<feature type="compositionally biased region" description="Acidic residues" evidence="1">
    <location>
        <begin position="382"/>
        <end position="393"/>
    </location>
</feature>
<feature type="region of interest" description="Disordered" evidence="1">
    <location>
        <begin position="382"/>
        <end position="409"/>
    </location>
</feature>
<keyword evidence="3" id="KW-1185">Reference proteome</keyword>
<sequence length="409" mass="46461">MSDEERPEPSRGSRHGDRDRRPKRDGERKPYAKREGERKPYAKREGERKPWEKRDGERKPYVKRDGERKPWEKRDGERKPYVKRDGERKPWEKRDGERKPYAKRDGERKPWEKRDSDRGSRTERPRSDRPRTDRPRSEQPRTDRPKRDVYAADRPKDPVLPDEVTARDLHPSARNELKTLSAENGERVARHLAMAAQLIDDDPALAHEHALAASRRAGRVAVVRESVAITAYALGDFALALRELRTYRRISGRDDQIALIVDSERGMGRPDRALEEARSVDRAALPTATRVALAIAMSGARLDRGETELALGELEIPELDPDRAFEWSPALFAARAAVLEDLGRAEEAAFWQKRAIVAEEALGHGSDDEMIVDDIQVDLEELDGVELDGEDSASEQPTSPEGASPESTE</sequence>
<evidence type="ECO:0000313" key="2">
    <source>
        <dbReference type="EMBL" id="NYD55743.1"/>
    </source>
</evidence>
<feature type="region of interest" description="Disordered" evidence="1">
    <location>
        <begin position="1"/>
        <end position="182"/>
    </location>
</feature>